<keyword evidence="2" id="KW-1185">Reference proteome</keyword>
<accession>A0ACC6PIJ7</accession>
<organism evidence="1 2">
    <name type="scientific">Saccharibacillus sacchari</name>
    <dbReference type="NCBI Taxonomy" id="456493"/>
    <lineage>
        <taxon>Bacteria</taxon>
        <taxon>Bacillati</taxon>
        <taxon>Bacillota</taxon>
        <taxon>Bacilli</taxon>
        <taxon>Bacillales</taxon>
        <taxon>Paenibacillaceae</taxon>
        <taxon>Saccharibacillus</taxon>
    </lineage>
</organism>
<comment type="caution">
    <text evidence="1">The sequence shown here is derived from an EMBL/GenBank/DDBJ whole genome shotgun (WGS) entry which is preliminary data.</text>
</comment>
<dbReference type="Proteomes" id="UP001380953">
    <property type="component" value="Unassembled WGS sequence"/>
</dbReference>
<evidence type="ECO:0000313" key="1">
    <source>
        <dbReference type="EMBL" id="MEJ8306746.1"/>
    </source>
</evidence>
<evidence type="ECO:0000313" key="2">
    <source>
        <dbReference type="Proteomes" id="UP001380953"/>
    </source>
</evidence>
<protein>
    <submittedName>
        <fullName evidence="1">Flp1 family type IVb pilin</fullName>
    </submittedName>
</protein>
<proteinExistence type="predicted"/>
<reference evidence="1" key="1">
    <citation type="submission" date="2024-03" db="EMBL/GenBank/DDBJ databases">
        <title>Whole genome sequecning of epiphytes from Marcgravia umbellata leaves.</title>
        <authorList>
            <person name="Kumar G."/>
            <person name="Savka M.A."/>
        </authorList>
    </citation>
    <scope>NUCLEOTIDE SEQUENCE</scope>
    <source>
        <strain evidence="1">RIT_BL5</strain>
    </source>
</reference>
<gene>
    <name evidence="1" type="ORF">WKI47_22805</name>
</gene>
<name>A0ACC6PIJ7_9BACL</name>
<sequence length="65" mass="7383">MLQAIGNKVKGFWKEEDGLGTLEIILIIAVTVVIALLFRKQIATLMNNLFTKLNTQTNQFFEDVK</sequence>
<dbReference type="EMBL" id="JBBKAR010000056">
    <property type="protein sequence ID" value="MEJ8306746.1"/>
    <property type="molecule type" value="Genomic_DNA"/>
</dbReference>